<feature type="compositionally biased region" description="Basic residues" evidence="1">
    <location>
        <begin position="1"/>
        <end position="20"/>
    </location>
</feature>
<feature type="region of interest" description="Disordered" evidence="1">
    <location>
        <begin position="1"/>
        <end position="32"/>
    </location>
</feature>
<feature type="region of interest" description="Disordered" evidence="1">
    <location>
        <begin position="241"/>
        <end position="369"/>
    </location>
</feature>
<feature type="compositionally biased region" description="Basic and acidic residues" evidence="1">
    <location>
        <begin position="306"/>
        <end position="360"/>
    </location>
</feature>
<organism evidence="2 3">
    <name type="scientific">Nothophoma quercina</name>
    <dbReference type="NCBI Taxonomy" id="749835"/>
    <lineage>
        <taxon>Eukaryota</taxon>
        <taxon>Fungi</taxon>
        <taxon>Dikarya</taxon>
        <taxon>Ascomycota</taxon>
        <taxon>Pezizomycotina</taxon>
        <taxon>Dothideomycetes</taxon>
        <taxon>Pleosporomycetidae</taxon>
        <taxon>Pleosporales</taxon>
        <taxon>Pleosporineae</taxon>
        <taxon>Didymellaceae</taxon>
        <taxon>Nothophoma</taxon>
    </lineage>
</organism>
<evidence type="ECO:0000313" key="2">
    <source>
        <dbReference type="EMBL" id="KAL1599373.1"/>
    </source>
</evidence>
<evidence type="ECO:0000256" key="1">
    <source>
        <dbReference type="SAM" id="MobiDB-lite"/>
    </source>
</evidence>
<reference evidence="2 3" key="1">
    <citation type="submission" date="2024-02" db="EMBL/GenBank/DDBJ databases">
        <title>De novo assembly and annotation of 12 fungi associated with fruit tree decline syndrome in Ontario, Canada.</title>
        <authorList>
            <person name="Sulman M."/>
            <person name="Ellouze W."/>
            <person name="Ilyukhin E."/>
        </authorList>
    </citation>
    <scope>NUCLEOTIDE SEQUENCE [LARGE SCALE GENOMIC DNA]</scope>
    <source>
        <strain evidence="2 3">M97-236</strain>
    </source>
</reference>
<evidence type="ECO:0000313" key="3">
    <source>
        <dbReference type="Proteomes" id="UP001521222"/>
    </source>
</evidence>
<name>A0ABR3R527_9PLEO</name>
<accession>A0ABR3R527</accession>
<keyword evidence="3" id="KW-1185">Reference proteome</keyword>
<feature type="compositionally biased region" description="Low complexity" evidence="1">
    <location>
        <begin position="21"/>
        <end position="32"/>
    </location>
</feature>
<feature type="compositionally biased region" description="Polar residues" evidence="1">
    <location>
        <begin position="256"/>
        <end position="270"/>
    </location>
</feature>
<gene>
    <name evidence="2" type="ORF">SLS59_006390</name>
</gene>
<proteinExistence type="predicted"/>
<dbReference type="EMBL" id="JAKIXB020000020">
    <property type="protein sequence ID" value="KAL1599373.1"/>
    <property type="molecule type" value="Genomic_DNA"/>
</dbReference>
<protein>
    <submittedName>
        <fullName evidence="2">Uncharacterized protein</fullName>
    </submittedName>
</protein>
<dbReference type="Proteomes" id="UP001521222">
    <property type="component" value="Unassembled WGS sequence"/>
</dbReference>
<feature type="region of interest" description="Disordered" evidence="1">
    <location>
        <begin position="123"/>
        <end position="191"/>
    </location>
</feature>
<feature type="compositionally biased region" description="Low complexity" evidence="1">
    <location>
        <begin position="134"/>
        <end position="145"/>
    </location>
</feature>
<comment type="caution">
    <text evidence="2">The sequence shown here is derived from an EMBL/GenBank/DDBJ whole genome shotgun (WGS) entry which is preliminary data.</text>
</comment>
<sequence length="428" mass="47421">MVNSRAHAHSGHARLHKRGHSASSSLASPLSPVADGGAFTFNRSETPKTTIEESWTEISRHMPASASSHPLKIKPYLRKLSSKDANSLDLSRPAAENESLANLGIANEYSGVYSRSISDVTFTPVNGRHRHTRSTSNTSQFSTSSGGLTRPTPMPAIRQTPQPTAYLPPASKSSPSSILGIENEGDDIMSDEEFRLRQNAYEPGRRSGSISSVPGVSLRIHTNSSTTRLANNYSQSTISLTSPVAQARSRGDTLKSIDTTTSPSSRTSFDQGLRFIRGGRDSPIDAASRAASIRAARAKFEEEEAAKERRYEKEAHKQAEREYRKQAKKDDHERRKSEATDRAEYKRSRSISDTHNEKAPRPSVGGRQYSDHREAHIHSLPKHVNTVDLEKADFTPEVTTKRAAKGRWLSFVTWFKTRLLRMSRKVST</sequence>
<feature type="compositionally biased region" description="Low complexity" evidence="1">
    <location>
        <begin position="284"/>
        <end position="295"/>
    </location>
</feature>